<dbReference type="EMBL" id="JARJCN010000045">
    <property type="protein sequence ID" value="KAJ7082371.1"/>
    <property type="molecule type" value="Genomic_DNA"/>
</dbReference>
<proteinExistence type="predicted"/>
<evidence type="ECO:0000313" key="2">
    <source>
        <dbReference type="EMBL" id="KAJ7082371.1"/>
    </source>
</evidence>
<evidence type="ECO:0000256" key="1">
    <source>
        <dbReference type="SAM" id="MobiDB-lite"/>
    </source>
</evidence>
<gene>
    <name evidence="2" type="ORF">B0H15DRAFT_439724</name>
</gene>
<evidence type="ECO:0000313" key="3">
    <source>
        <dbReference type="Proteomes" id="UP001222325"/>
    </source>
</evidence>
<dbReference type="Proteomes" id="UP001222325">
    <property type="component" value="Unassembled WGS sequence"/>
</dbReference>
<protein>
    <submittedName>
        <fullName evidence="2">Uncharacterized protein</fullName>
    </submittedName>
</protein>
<reference evidence="2" key="1">
    <citation type="submission" date="2023-03" db="EMBL/GenBank/DDBJ databases">
        <title>Massive genome expansion in bonnet fungi (Mycena s.s.) driven by repeated elements and novel gene families across ecological guilds.</title>
        <authorList>
            <consortium name="Lawrence Berkeley National Laboratory"/>
            <person name="Harder C.B."/>
            <person name="Miyauchi S."/>
            <person name="Viragh M."/>
            <person name="Kuo A."/>
            <person name="Thoen E."/>
            <person name="Andreopoulos B."/>
            <person name="Lu D."/>
            <person name="Skrede I."/>
            <person name="Drula E."/>
            <person name="Henrissat B."/>
            <person name="Morin E."/>
            <person name="Kohler A."/>
            <person name="Barry K."/>
            <person name="LaButti K."/>
            <person name="Morin E."/>
            <person name="Salamov A."/>
            <person name="Lipzen A."/>
            <person name="Mereny Z."/>
            <person name="Hegedus B."/>
            <person name="Baldrian P."/>
            <person name="Stursova M."/>
            <person name="Weitz H."/>
            <person name="Taylor A."/>
            <person name="Grigoriev I.V."/>
            <person name="Nagy L.G."/>
            <person name="Martin F."/>
            <person name="Kauserud H."/>
        </authorList>
    </citation>
    <scope>NUCLEOTIDE SEQUENCE</scope>
    <source>
        <strain evidence="2">CBHHK173m</strain>
    </source>
</reference>
<keyword evidence="3" id="KW-1185">Reference proteome</keyword>
<organism evidence="2 3">
    <name type="scientific">Mycena belliarum</name>
    <dbReference type="NCBI Taxonomy" id="1033014"/>
    <lineage>
        <taxon>Eukaryota</taxon>
        <taxon>Fungi</taxon>
        <taxon>Dikarya</taxon>
        <taxon>Basidiomycota</taxon>
        <taxon>Agaricomycotina</taxon>
        <taxon>Agaricomycetes</taxon>
        <taxon>Agaricomycetidae</taxon>
        <taxon>Agaricales</taxon>
        <taxon>Marasmiineae</taxon>
        <taxon>Mycenaceae</taxon>
        <taxon>Mycena</taxon>
    </lineage>
</organism>
<accession>A0AAD6TYV2</accession>
<sequence length="109" mass="11948">MIYHAASVRIYWVDFVNVRRCRIVPVEHFKALLEANPAGVSSPKIALGLIHLTIDITTLRHCPVTPGHLVVLGQFELSSFPPRRPGQLTSFQEGAGGITGAERGRSPFC</sequence>
<name>A0AAD6TYV2_9AGAR</name>
<feature type="region of interest" description="Disordered" evidence="1">
    <location>
        <begin position="89"/>
        <end position="109"/>
    </location>
</feature>
<comment type="caution">
    <text evidence="2">The sequence shown here is derived from an EMBL/GenBank/DDBJ whole genome shotgun (WGS) entry which is preliminary data.</text>
</comment>
<dbReference type="AlphaFoldDB" id="A0AAD6TYV2"/>